<feature type="region of interest" description="Disordered" evidence="1">
    <location>
        <begin position="103"/>
        <end position="199"/>
    </location>
</feature>
<keyword evidence="2" id="KW-0472">Membrane</keyword>
<dbReference type="GO" id="GO:0019534">
    <property type="term" value="F:toxin transmembrane transporter activity"/>
    <property type="evidence" value="ECO:0007669"/>
    <property type="project" value="InterPro"/>
</dbReference>
<dbReference type="SUPFAM" id="SSF74653">
    <property type="entry name" value="TolA/TonB C-terminal domain"/>
    <property type="match status" value="1"/>
</dbReference>
<dbReference type="GO" id="GO:0016020">
    <property type="term" value="C:membrane"/>
    <property type="evidence" value="ECO:0007669"/>
    <property type="project" value="InterPro"/>
</dbReference>
<dbReference type="GO" id="GO:0051301">
    <property type="term" value="P:cell division"/>
    <property type="evidence" value="ECO:0007669"/>
    <property type="project" value="UniProtKB-KW"/>
</dbReference>
<keyword evidence="2" id="KW-1133">Transmembrane helix</keyword>
<name>A0A1I6GPV8_9GAMM</name>
<evidence type="ECO:0000313" key="3">
    <source>
        <dbReference type="EMBL" id="SFR44141.1"/>
    </source>
</evidence>
<keyword evidence="2" id="KW-0812">Transmembrane</keyword>
<accession>A0A1I6GPV8</accession>
<keyword evidence="4" id="KW-1185">Reference proteome</keyword>
<dbReference type="GO" id="GO:0043213">
    <property type="term" value="P:bacteriocin transport"/>
    <property type="evidence" value="ECO:0007669"/>
    <property type="project" value="InterPro"/>
</dbReference>
<evidence type="ECO:0000256" key="1">
    <source>
        <dbReference type="SAM" id="MobiDB-lite"/>
    </source>
</evidence>
<protein>
    <submittedName>
        <fullName evidence="3">Cell division and transport-associated protein TolA</fullName>
    </submittedName>
</protein>
<dbReference type="Proteomes" id="UP000199424">
    <property type="component" value="Unassembled WGS sequence"/>
</dbReference>
<dbReference type="Pfam" id="PF06519">
    <property type="entry name" value="TolA"/>
    <property type="match status" value="1"/>
</dbReference>
<dbReference type="Gene3D" id="3.30.1150.10">
    <property type="match status" value="1"/>
</dbReference>
<dbReference type="InterPro" id="IPR014161">
    <property type="entry name" value="Tol-Pal_TolA"/>
</dbReference>
<evidence type="ECO:0000313" key="4">
    <source>
        <dbReference type="Proteomes" id="UP000199424"/>
    </source>
</evidence>
<sequence length="308" mass="35628">MAKKSWSWPSDWTVPLVLSLLVHVAVVGLMIFGMHFQMPFDKPLQVELSSPNAPQPDNQEIVQAVTVDQAAVEKRVNEIRERERQTELAEQRRQAELERRAEEARKARAAEQQRLRELQKQQEAERRRLEQEKAAAKKEREEAEKAAAAAAERRKREEAAAAKAEAERKRKEEEARKAEEERKRREQEARERAERERQLQEELAREAQARAAARRQQVQTELERYRGLIANVVQRNWIVDDSMRGKECRLDITLARSGFVTSVSEGEGDRAVCESARRAILKIGTLPVSQDPEVYEQMKNITFPFIAD</sequence>
<organism evidence="3 4">
    <name type="scientific">Pseudidiomarina maritima</name>
    <dbReference type="NCBI Taxonomy" id="519453"/>
    <lineage>
        <taxon>Bacteria</taxon>
        <taxon>Pseudomonadati</taxon>
        <taxon>Pseudomonadota</taxon>
        <taxon>Gammaproteobacteria</taxon>
        <taxon>Alteromonadales</taxon>
        <taxon>Idiomarinaceae</taxon>
        <taxon>Pseudidiomarina</taxon>
    </lineage>
</organism>
<gene>
    <name evidence="3" type="ORF">SAMN04488070_1048</name>
</gene>
<proteinExistence type="predicted"/>
<dbReference type="EMBL" id="FOYU01000001">
    <property type="protein sequence ID" value="SFR44141.1"/>
    <property type="molecule type" value="Genomic_DNA"/>
</dbReference>
<reference evidence="4" key="1">
    <citation type="submission" date="2016-10" db="EMBL/GenBank/DDBJ databases">
        <authorList>
            <person name="Varghese N."/>
            <person name="Submissions S."/>
        </authorList>
    </citation>
    <scope>NUCLEOTIDE SEQUENCE [LARGE SCALE GENOMIC DNA]</scope>
    <source>
        <strain evidence="4">CGMCC 1.7285</strain>
    </source>
</reference>
<dbReference type="AlphaFoldDB" id="A0A1I6GPV8"/>
<evidence type="ECO:0000256" key="2">
    <source>
        <dbReference type="SAM" id="Phobius"/>
    </source>
</evidence>
<feature type="transmembrane region" description="Helical" evidence="2">
    <location>
        <begin position="12"/>
        <end position="32"/>
    </location>
</feature>
<dbReference type="RefSeq" id="WP_245751816.1">
    <property type="nucleotide sequence ID" value="NZ_FOYU01000001.1"/>
</dbReference>
<keyword evidence="3" id="KW-0132">Cell division</keyword>
<dbReference type="NCBIfam" id="TIGR02794">
    <property type="entry name" value="tolA_full"/>
    <property type="match status" value="2"/>
</dbReference>
<keyword evidence="3" id="KW-0131">Cell cycle</keyword>